<name>A0AAD5W2B4_9AGAR</name>
<organism evidence="2 3">
    <name type="scientific">Leucocoprinus birnbaumii</name>
    <dbReference type="NCBI Taxonomy" id="56174"/>
    <lineage>
        <taxon>Eukaryota</taxon>
        <taxon>Fungi</taxon>
        <taxon>Dikarya</taxon>
        <taxon>Basidiomycota</taxon>
        <taxon>Agaricomycotina</taxon>
        <taxon>Agaricomycetes</taxon>
        <taxon>Agaricomycetidae</taxon>
        <taxon>Agaricales</taxon>
        <taxon>Agaricineae</taxon>
        <taxon>Agaricaceae</taxon>
        <taxon>Leucocoprinus</taxon>
    </lineage>
</organism>
<dbReference type="SUPFAM" id="SSF52540">
    <property type="entry name" value="P-loop containing nucleoside triphosphate hydrolases"/>
    <property type="match status" value="1"/>
</dbReference>
<dbReference type="GO" id="GO:0005525">
    <property type="term" value="F:GTP binding"/>
    <property type="evidence" value="ECO:0007669"/>
    <property type="project" value="InterPro"/>
</dbReference>
<dbReference type="InterPro" id="IPR006073">
    <property type="entry name" value="GTP-bd"/>
</dbReference>
<gene>
    <name evidence="2" type="ORF">NP233_g3889</name>
</gene>
<dbReference type="Gene3D" id="3.40.50.300">
    <property type="entry name" value="P-loop containing nucleotide triphosphate hydrolases"/>
    <property type="match status" value="1"/>
</dbReference>
<evidence type="ECO:0000313" key="3">
    <source>
        <dbReference type="Proteomes" id="UP001213000"/>
    </source>
</evidence>
<evidence type="ECO:0000259" key="1">
    <source>
        <dbReference type="Pfam" id="PF01926"/>
    </source>
</evidence>
<protein>
    <recommendedName>
        <fullName evidence="1">G domain-containing protein</fullName>
    </recommendedName>
</protein>
<feature type="domain" description="G" evidence="1">
    <location>
        <begin position="11"/>
        <end position="85"/>
    </location>
</feature>
<dbReference type="InterPro" id="IPR027417">
    <property type="entry name" value="P-loop_NTPase"/>
</dbReference>
<dbReference type="EMBL" id="JANIEX010000196">
    <property type="protein sequence ID" value="KAJ3571221.1"/>
    <property type="molecule type" value="Genomic_DNA"/>
</dbReference>
<evidence type="ECO:0000313" key="2">
    <source>
        <dbReference type="EMBL" id="KAJ3571221.1"/>
    </source>
</evidence>
<dbReference type="Pfam" id="PF01926">
    <property type="entry name" value="MMR_HSR1"/>
    <property type="match status" value="1"/>
</dbReference>
<keyword evidence="3" id="KW-1185">Reference proteome</keyword>
<dbReference type="AlphaFoldDB" id="A0AAD5W2B4"/>
<accession>A0AAD5W2B4</accession>
<dbReference type="Proteomes" id="UP001213000">
    <property type="component" value="Unassembled WGS sequence"/>
</dbReference>
<proteinExistence type="predicted"/>
<comment type="caution">
    <text evidence="2">The sequence shown here is derived from an EMBL/GenBank/DDBJ whole genome shotgun (WGS) entry which is preliminary data.</text>
</comment>
<dbReference type="CDD" id="cd00882">
    <property type="entry name" value="Ras_like_GTPase"/>
    <property type="match status" value="1"/>
</dbReference>
<sequence length="303" mass="34724">MQLPEPQTPHNVVLFGAAGAGKSSVVNMLSPDQPVAGVSDGFERGTLQSQSYPIDVHGLQVTLWDTQGLEEKEDSRVPDVHAVVKLYKLLLDLDRQGGISLLVFVMRAPKINIATPADWKFFRNIICQGKVPTVIIITCLEAEEDRDLWWIEHKDQFEKEGIKLAEVSGCACITAHPGKKKKNGYTYQEEYDESRRDVLELIRKTILHEPIPVEPIKWFTNIFEKVKAWMPRHPLALRIINFFRKDSEALKKLRQLPNFDDGYVERLLQEMEGLEKDQVRTIRLTMKEIYLSVSFNSCFSDDN</sequence>
<reference evidence="2" key="1">
    <citation type="submission" date="2022-07" db="EMBL/GenBank/DDBJ databases">
        <title>Genome Sequence of Leucocoprinus birnbaumii.</title>
        <authorList>
            <person name="Buettner E."/>
        </authorList>
    </citation>
    <scope>NUCLEOTIDE SEQUENCE</scope>
    <source>
        <strain evidence="2">VT141</strain>
    </source>
</reference>